<feature type="transmembrane region" description="Helical" evidence="1">
    <location>
        <begin position="148"/>
        <end position="168"/>
    </location>
</feature>
<proteinExistence type="predicted"/>
<dbReference type="AlphaFoldDB" id="A0A6N2VE70"/>
<feature type="transmembrane region" description="Helical" evidence="1">
    <location>
        <begin position="18"/>
        <end position="34"/>
    </location>
</feature>
<name>A0A6N2VE70_BLAHA</name>
<organism evidence="2">
    <name type="scientific">Blautia hansenii</name>
    <name type="common">Ruminococcus hansenii</name>
    <dbReference type="NCBI Taxonomy" id="1322"/>
    <lineage>
        <taxon>Bacteria</taxon>
        <taxon>Bacillati</taxon>
        <taxon>Bacillota</taxon>
        <taxon>Clostridia</taxon>
        <taxon>Lachnospirales</taxon>
        <taxon>Lachnospiraceae</taxon>
        <taxon>Blautia</taxon>
    </lineage>
</organism>
<gene>
    <name evidence="2" type="ORF">BHLFYP23_01054</name>
</gene>
<sequence length="218" mass="24598">MKGLFIKDIALMKHNKRLLMIIFLTVLFLLMSGMNSSFLMGYMPFICCILTMGTISYDEYENGLPFLFTLPVSRKEYVKEKFLLGFLTGGAGFLVSSVVTTVMQWVKTPEMEFLQWFLFCGCFLIFLAIFLGLMIPIQLKYGSDKGKIVFLGTFLILIALFYLITNISEKLSLDLGGVKQFLTGISDGQFFVGGILLAVVVLGISYYVSICIMEKKEF</sequence>
<accession>A0A6N2VE70</accession>
<feature type="transmembrane region" description="Helical" evidence="1">
    <location>
        <begin position="82"/>
        <end position="107"/>
    </location>
</feature>
<keyword evidence="1" id="KW-1133">Transmembrane helix</keyword>
<keyword evidence="1" id="KW-0812">Transmembrane</keyword>
<dbReference type="RefSeq" id="WP_004221998.1">
    <property type="nucleotide sequence ID" value="NZ_CACRSY010000016.1"/>
</dbReference>
<feature type="transmembrane region" description="Helical" evidence="1">
    <location>
        <begin position="188"/>
        <end position="208"/>
    </location>
</feature>
<dbReference type="EMBL" id="CACRSY010000016">
    <property type="protein sequence ID" value="VYT28885.1"/>
    <property type="molecule type" value="Genomic_DNA"/>
</dbReference>
<keyword evidence="1" id="KW-0472">Membrane</keyword>
<protein>
    <submittedName>
        <fullName evidence="2">ABC-2 family transporter protein</fullName>
    </submittedName>
</protein>
<dbReference type="InterPro" id="IPR025699">
    <property type="entry name" value="ABC2_memb-like"/>
</dbReference>
<feature type="transmembrane region" description="Helical" evidence="1">
    <location>
        <begin position="113"/>
        <end position="136"/>
    </location>
</feature>
<reference evidence="2" key="1">
    <citation type="submission" date="2019-11" db="EMBL/GenBank/DDBJ databases">
        <authorList>
            <person name="Feng L."/>
        </authorList>
    </citation>
    <scope>NUCLEOTIDE SEQUENCE</scope>
    <source>
        <strain evidence="2">BhanseniiLFYP23</strain>
    </source>
</reference>
<dbReference type="Pfam" id="PF13346">
    <property type="entry name" value="ABC2_membrane_5"/>
    <property type="match status" value="1"/>
</dbReference>
<evidence type="ECO:0000256" key="1">
    <source>
        <dbReference type="SAM" id="Phobius"/>
    </source>
</evidence>
<evidence type="ECO:0000313" key="2">
    <source>
        <dbReference type="EMBL" id="VYT28885.1"/>
    </source>
</evidence>